<feature type="coiled-coil region" evidence="1">
    <location>
        <begin position="351"/>
        <end position="545"/>
    </location>
</feature>
<organism evidence="3 4">
    <name type="scientific">Leishmania orientalis</name>
    <dbReference type="NCBI Taxonomy" id="2249476"/>
    <lineage>
        <taxon>Eukaryota</taxon>
        <taxon>Discoba</taxon>
        <taxon>Euglenozoa</taxon>
        <taxon>Kinetoplastea</taxon>
        <taxon>Metakinetoplastina</taxon>
        <taxon>Trypanosomatida</taxon>
        <taxon>Trypanosomatidae</taxon>
        <taxon>Leishmaniinae</taxon>
        <taxon>Leishmania</taxon>
    </lineage>
</organism>
<dbReference type="SUPFAM" id="SSF116907">
    <property type="entry name" value="Hook domain"/>
    <property type="match status" value="1"/>
</dbReference>
<evidence type="ECO:0000313" key="4">
    <source>
        <dbReference type="Proteomes" id="UP000674143"/>
    </source>
</evidence>
<feature type="compositionally biased region" description="Polar residues" evidence="2">
    <location>
        <begin position="57"/>
        <end position="72"/>
    </location>
</feature>
<keyword evidence="1" id="KW-0175">Coiled coil</keyword>
<evidence type="ECO:0000256" key="2">
    <source>
        <dbReference type="SAM" id="MobiDB-lite"/>
    </source>
</evidence>
<dbReference type="KEGG" id="loi:92358025"/>
<sequence>MASPEREAALLALVRRLLPLAQSDAPGHNPANFMQLCDGITLFAMLRLVAPNSFPLTSSSSAEGDVTTSLSGSVPEEDVHQRKQNMRVLLRYIGAYAQEAMSTTSSLSVTQGLEPAVLAGLPDAGGGASSAAEVAQRQQLTQLVGVALTIVVLSGVPTVLTEVKGLPRHEQVVLSEWVKEVIRVYRLKSHHTGAASTQRPTGSSAHLRPSASSPLASSSCVAASPMNTRGSAGFFPLSMTHRSTDSSAAAAGEEDEGYYRNATYQLRHELAEVQAQLTALQDAYRLSVEDKEMAEGKYRLLLGEQANASPALAATSAAATKEGGDSEAGSGGSSYILSVWQRRCSQKDETIAALTARVEQQSMQVAALKEAAAAHEMALQALRRRLKSAEEGIIVKSEERREAVQKLAVAEDKLAAQMKARVELESQVEELESRVLVLTLEHDRLRGLSNDDAAQLNSSFTSNGSIDRVLALENELDEARQQRDSLQRQVGILQRQMAAMVAPIADVSTANDTWRAQLRQVEREREDLRQQLTTALERIGGLQQQLTASAAAGTSEAGPASGTAPADANIMRGIEGSEADMSSIGTGIDSPPMRSTGLALSNKARDTAHREQVILSSLLLQYSYRNLLLQQHQTLLHKDAMEADAARRRQAEEHVETMRQASSSMLAKQRRDVEQGLLETVLLGAKLRMMRVET</sequence>
<dbReference type="SMR" id="A0A836KH95"/>
<proteinExistence type="predicted"/>
<dbReference type="GeneID" id="92358025"/>
<dbReference type="SUPFAM" id="SSF57997">
    <property type="entry name" value="Tropomyosin"/>
    <property type="match status" value="1"/>
</dbReference>
<dbReference type="Gene3D" id="1.10.287.1490">
    <property type="match status" value="1"/>
</dbReference>
<reference evidence="4" key="1">
    <citation type="journal article" date="2021" name="Microbiol. Resour. Announc.">
        <title>LGAAP: Leishmaniinae Genome Assembly and Annotation Pipeline.</title>
        <authorList>
            <person name="Almutairi H."/>
            <person name="Urbaniak M.D."/>
            <person name="Bates M.D."/>
            <person name="Jariyapan N."/>
            <person name="Kwakye-Nuako G."/>
            <person name="Thomaz-Soccol V."/>
            <person name="Al-Salem W.S."/>
            <person name="Dillon R.J."/>
            <person name="Bates P.A."/>
            <person name="Gatherer D."/>
        </authorList>
    </citation>
    <scope>NUCLEOTIDE SEQUENCE [LARGE SCALE GENOMIC DNA]</scope>
</reference>
<feature type="region of interest" description="Disordered" evidence="2">
    <location>
        <begin position="57"/>
        <end position="78"/>
    </location>
</feature>
<protein>
    <submittedName>
        <fullName evidence="3">Uncharacterized protein</fullName>
    </submittedName>
</protein>
<dbReference type="Gene3D" id="1.10.418.10">
    <property type="entry name" value="Calponin-like domain"/>
    <property type="match status" value="1"/>
</dbReference>
<feature type="compositionally biased region" description="Low complexity" evidence="2">
    <location>
        <begin position="203"/>
        <end position="220"/>
    </location>
</feature>
<keyword evidence="4" id="KW-1185">Reference proteome</keyword>
<gene>
    <name evidence="3" type="ORF">LSCM4_02055</name>
</gene>
<evidence type="ECO:0000256" key="1">
    <source>
        <dbReference type="SAM" id="Coils"/>
    </source>
</evidence>
<dbReference type="EMBL" id="JAFHLR010000030">
    <property type="protein sequence ID" value="KAG5472732.1"/>
    <property type="molecule type" value="Genomic_DNA"/>
</dbReference>
<accession>A0A836KH95</accession>
<evidence type="ECO:0000313" key="3">
    <source>
        <dbReference type="EMBL" id="KAG5472732.1"/>
    </source>
</evidence>
<feature type="region of interest" description="Disordered" evidence="2">
    <location>
        <begin position="192"/>
        <end position="220"/>
    </location>
</feature>
<dbReference type="InterPro" id="IPR036872">
    <property type="entry name" value="CH_dom_sf"/>
</dbReference>
<dbReference type="Proteomes" id="UP000674143">
    <property type="component" value="Unassembled WGS sequence"/>
</dbReference>
<dbReference type="RefSeq" id="XP_067061128.1">
    <property type="nucleotide sequence ID" value="XM_067204091.1"/>
</dbReference>
<comment type="caution">
    <text evidence="3">The sequence shown here is derived from an EMBL/GenBank/DDBJ whole genome shotgun (WGS) entry which is preliminary data.</text>
</comment>
<name>A0A836KH95_9TRYP</name>
<dbReference type="AlphaFoldDB" id="A0A836KH95"/>
<reference evidence="4" key="2">
    <citation type="journal article" date="2021" name="Sci. Data">
        <title>Chromosome-scale genome sequencing, assembly and annotation of six genomes from subfamily Leishmaniinae.</title>
        <authorList>
            <person name="Almutairi H."/>
            <person name="Urbaniak M.D."/>
            <person name="Bates M.D."/>
            <person name="Jariyapan N."/>
            <person name="Kwakye-Nuako G."/>
            <person name="Thomaz Soccol V."/>
            <person name="Al-Salem W.S."/>
            <person name="Dillon R.J."/>
            <person name="Bates P.A."/>
            <person name="Gatherer D."/>
        </authorList>
    </citation>
    <scope>NUCLEOTIDE SEQUENCE [LARGE SCALE GENOMIC DNA]</scope>
</reference>